<evidence type="ECO:0000313" key="2">
    <source>
        <dbReference type="EMBL" id="THH40045.1"/>
    </source>
</evidence>
<proteinExistence type="predicted"/>
<protein>
    <recommendedName>
        <fullName evidence="4">DUF5723 domain-containing protein</fullName>
    </recommendedName>
</protein>
<feature type="chain" id="PRO_5020400788" description="DUF5723 domain-containing protein" evidence="1">
    <location>
        <begin position="20"/>
        <end position="354"/>
    </location>
</feature>
<name>A0A4S4NM49_9BACT</name>
<feature type="signal peptide" evidence="1">
    <location>
        <begin position="1"/>
        <end position="19"/>
    </location>
</feature>
<keyword evidence="1" id="KW-0732">Signal</keyword>
<evidence type="ECO:0000313" key="3">
    <source>
        <dbReference type="Proteomes" id="UP000308528"/>
    </source>
</evidence>
<dbReference type="RefSeq" id="WP_136459175.1">
    <property type="nucleotide sequence ID" value="NZ_SRSF01000003.1"/>
</dbReference>
<evidence type="ECO:0000256" key="1">
    <source>
        <dbReference type="SAM" id="SignalP"/>
    </source>
</evidence>
<evidence type="ECO:0008006" key="4">
    <source>
        <dbReference type="Google" id="ProtNLM"/>
    </source>
</evidence>
<dbReference type="AlphaFoldDB" id="A0A4S4NM49"/>
<sequence>MHRLSLLLAMGLLSLPVTAQLQKGDQFLGFGTASPVYALGRLEPLLASDLAFLGPLSASRTIQSYVLPNYGFMLADALQLHFAAGFTSITAEVADRSYTYSLGMSTRTYLTNTPTTGVFVSGAVVFTDGVLEVAPGFGASLRLSPSVRFVPELAYAIATAEAMTARNDRFIASLGIGFVLNDGENKGVPVESGFRKGSIMLGTSAITVTALTDRDVVQVRANPSIQLLVGQSFAVGLTSQYHYQSMWDNQRRGSTETFGVGPVFRKFAATEGPVSMFLEASLQRQFQRSYYNRTGAYTTAQAAAGLLIFLRPDIALETGLTYHRLLSKLGYYSTRSYDLLAVTLGGRFFLNSLN</sequence>
<dbReference type="EMBL" id="SRSF01000003">
    <property type="protein sequence ID" value="THH40045.1"/>
    <property type="molecule type" value="Genomic_DNA"/>
</dbReference>
<keyword evidence="3" id="KW-1185">Reference proteome</keyword>
<dbReference type="OrthoDB" id="1506233at2"/>
<reference evidence="2 3" key="1">
    <citation type="submission" date="2019-04" db="EMBL/GenBank/DDBJ databases">
        <title>Lewinella litorea sp. nov., isolated from a marine sand.</title>
        <authorList>
            <person name="Yoon J.-H."/>
        </authorList>
    </citation>
    <scope>NUCLEOTIDE SEQUENCE [LARGE SCALE GENOMIC DNA]</scope>
    <source>
        <strain evidence="2 3">HSMS-39</strain>
    </source>
</reference>
<organism evidence="2 3">
    <name type="scientific">Neolewinella litorea</name>
    <dbReference type="NCBI Taxonomy" id="2562452"/>
    <lineage>
        <taxon>Bacteria</taxon>
        <taxon>Pseudomonadati</taxon>
        <taxon>Bacteroidota</taxon>
        <taxon>Saprospiria</taxon>
        <taxon>Saprospirales</taxon>
        <taxon>Lewinellaceae</taxon>
        <taxon>Neolewinella</taxon>
    </lineage>
</organism>
<comment type="caution">
    <text evidence="2">The sequence shown here is derived from an EMBL/GenBank/DDBJ whole genome shotgun (WGS) entry which is preliminary data.</text>
</comment>
<accession>A0A4S4NM49</accession>
<dbReference type="Proteomes" id="UP000308528">
    <property type="component" value="Unassembled WGS sequence"/>
</dbReference>
<gene>
    <name evidence="2" type="ORF">E4021_10610</name>
</gene>